<sequence>MKEKFQIEFLEEASLFLDELDDKARNKVLYNMRSAQLNSDKELFKKLTDDIWEFRTLYNKTYYRLFAFWDKSGKTVTVVVATHGLVKKTGKTPPADLAKAERLRKQYFAQKTT</sequence>
<keyword evidence="2" id="KW-1185">Reference proteome</keyword>
<gene>
    <name evidence="1" type="ORF">GCM10023185_19080</name>
</gene>
<reference evidence="2" key="1">
    <citation type="journal article" date="2019" name="Int. J. Syst. Evol. Microbiol.">
        <title>The Global Catalogue of Microorganisms (GCM) 10K type strain sequencing project: providing services to taxonomists for standard genome sequencing and annotation.</title>
        <authorList>
            <consortium name="The Broad Institute Genomics Platform"/>
            <consortium name="The Broad Institute Genome Sequencing Center for Infectious Disease"/>
            <person name="Wu L."/>
            <person name="Ma J."/>
        </authorList>
    </citation>
    <scope>NUCLEOTIDE SEQUENCE [LARGE SCALE GENOMIC DNA]</scope>
    <source>
        <strain evidence="2">JCM 17923</strain>
    </source>
</reference>
<proteinExistence type="predicted"/>
<name>A0ABP8ICD6_9BACT</name>
<comment type="caution">
    <text evidence="1">The sequence shown here is derived from an EMBL/GenBank/DDBJ whole genome shotgun (WGS) entry which is preliminary data.</text>
</comment>
<evidence type="ECO:0000313" key="2">
    <source>
        <dbReference type="Proteomes" id="UP001501153"/>
    </source>
</evidence>
<dbReference type="Proteomes" id="UP001501153">
    <property type="component" value="Unassembled WGS sequence"/>
</dbReference>
<evidence type="ECO:0000313" key="1">
    <source>
        <dbReference type="EMBL" id="GAA4355835.1"/>
    </source>
</evidence>
<protein>
    <submittedName>
        <fullName evidence="1">Type II toxin-antitoxin system RelE/ParE family toxin</fullName>
    </submittedName>
</protein>
<dbReference type="Pfam" id="PF05973">
    <property type="entry name" value="Gp49"/>
    <property type="match status" value="1"/>
</dbReference>
<dbReference type="InterPro" id="IPR009241">
    <property type="entry name" value="HigB-like"/>
</dbReference>
<dbReference type="EMBL" id="BAABGZ010000018">
    <property type="protein sequence ID" value="GAA4355835.1"/>
    <property type="molecule type" value="Genomic_DNA"/>
</dbReference>
<organism evidence="1 2">
    <name type="scientific">Hymenobacter saemangeumensis</name>
    <dbReference type="NCBI Taxonomy" id="1084522"/>
    <lineage>
        <taxon>Bacteria</taxon>
        <taxon>Pseudomonadati</taxon>
        <taxon>Bacteroidota</taxon>
        <taxon>Cytophagia</taxon>
        <taxon>Cytophagales</taxon>
        <taxon>Hymenobacteraceae</taxon>
        <taxon>Hymenobacter</taxon>
    </lineage>
</organism>
<accession>A0ABP8ICD6</accession>
<dbReference type="RefSeq" id="WP_345235800.1">
    <property type="nucleotide sequence ID" value="NZ_BAABGZ010000018.1"/>
</dbReference>